<sequence>MIESPQEYALLLLLLGTVTLAGTLLRSGLARWRLPAMAGFILIGVGLSGLDTLVPFLTPALHHNLEVLAKLGVVVLLFRVGLESDLGLLVQQLRNAAVIWLPNMAVAAALAFLVVSLWPGYGLIPALFVAVAASATSIGVSTAVWEESGHLNTPRGALLLDVAELDDVSAVILLSMLFAMVPILQAADNGPLWSAAAQAAGWQIAKLALFCLGCYLFSRRLEKPLTAWFHRLDPGLGPLVFAAGATFLIAAVADLLGFSMAIGALFAGLAFSRDPAEREIDRSFAVLYTLFAPFFFVVIGVAVNVTALHQALGIGLVLLGAAVLGKLLGAGLPAALVASRRDGLLIGVSMVPRAEIFLIVMLHGVTLGDWAVPERLYTAAVLVSLVTCIAAPVVVQRLLATTPRPPTPADPTP</sequence>
<keyword evidence="2" id="KW-0813">Transport</keyword>
<dbReference type="Gene3D" id="1.20.1530.20">
    <property type="match status" value="1"/>
</dbReference>
<comment type="caution">
    <text evidence="12">The sequence shown here is derived from an EMBL/GenBank/DDBJ whole genome shotgun (WGS) entry which is preliminary data.</text>
</comment>
<dbReference type="PANTHER" id="PTHR43562:SF3">
    <property type="entry name" value="SODIUM ION_PROTON EXCHANGER (EUROFUNG)"/>
    <property type="match status" value="1"/>
</dbReference>
<evidence type="ECO:0000256" key="7">
    <source>
        <dbReference type="ARBA" id="ARBA00023065"/>
    </source>
</evidence>
<protein>
    <submittedName>
        <fullName evidence="12">Kef-type K+ transport system membrane component KefB</fullName>
    </submittedName>
</protein>
<dbReference type="Pfam" id="PF00999">
    <property type="entry name" value="Na_H_Exchanger"/>
    <property type="match status" value="1"/>
</dbReference>
<feature type="transmembrane region" description="Helical" evidence="10">
    <location>
        <begin position="376"/>
        <end position="395"/>
    </location>
</feature>
<dbReference type="RefSeq" id="WP_184433331.1">
    <property type="nucleotide sequence ID" value="NZ_JACIGI010000009.1"/>
</dbReference>
<comment type="subcellular location">
    <subcellularLocation>
        <location evidence="1">Membrane</location>
        <topology evidence="1">Multi-pass membrane protein</topology>
    </subcellularLocation>
</comment>
<keyword evidence="7" id="KW-0406">Ion transport</keyword>
<proteinExistence type="predicted"/>
<feature type="transmembrane region" description="Helical" evidence="10">
    <location>
        <begin position="199"/>
        <end position="218"/>
    </location>
</feature>
<evidence type="ECO:0000256" key="1">
    <source>
        <dbReference type="ARBA" id="ARBA00004141"/>
    </source>
</evidence>
<dbReference type="GO" id="GO:1902600">
    <property type="term" value="P:proton transmembrane transport"/>
    <property type="evidence" value="ECO:0007669"/>
    <property type="project" value="InterPro"/>
</dbReference>
<evidence type="ECO:0000256" key="5">
    <source>
        <dbReference type="ARBA" id="ARBA00022989"/>
    </source>
</evidence>
<feature type="transmembrane region" description="Helical" evidence="10">
    <location>
        <begin position="283"/>
        <end position="305"/>
    </location>
</feature>
<dbReference type="GO" id="GO:0015297">
    <property type="term" value="F:antiporter activity"/>
    <property type="evidence" value="ECO:0007669"/>
    <property type="project" value="UniProtKB-KW"/>
</dbReference>
<keyword evidence="6" id="KW-0915">Sodium</keyword>
<name>A0A7W6WKK1_9PROT</name>
<keyword evidence="4 10" id="KW-0812">Transmembrane</keyword>
<feature type="transmembrane region" description="Helical" evidence="10">
    <location>
        <begin position="344"/>
        <end position="364"/>
    </location>
</feature>
<keyword evidence="3" id="KW-0050">Antiport</keyword>
<dbReference type="Proteomes" id="UP000555728">
    <property type="component" value="Unassembled WGS sequence"/>
</dbReference>
<keyword evidence="8 10" id="KW-0472">Membrane</keyword>
<organism evidence="12 13">
    <name type="scientific">Roseospira goensis</name>
    <dbReference type="NCBI Taxonomy" id="391922"/>
    <lineage>
        <taxon>Bacteria</taxon>
        <taxon>Pseudomonadati</taxon>
        <taxon>Pseudomonadota</taxon>
        <taxon>Alphaproteobacteria</taxon>
        <taxon>Rhodospirillales</taxon>
        <taxon>Rhodospirillaceae</taxon>
        <taxon>Roseospira</taxon>
    </lineage>
</organism>
<feature type="transmembrane region" description="Helical" evidence="10">
    <location>
        <begin position="36"/>
        <end position="58"/>
    </location>
</feature>
<keyword evidence="5 10" id="KW-1133">Transmembrane helix</keyword>
<keyword evidence="13" id="KW-1185">Reference proteome</keyword>
<evidence type="ECO:0000313" key="13">
    <source>
        <dbReference type="Proteomes" id="UP000555728"/>
    </source>
</evidence>
<feature type="transmembrane region" description="Helical" evidence="10">
    <location>
        <begin position="311"/>
        <end position="332"/>
    </location>
</feature>
<dbReference type="InterPro" id="IPR006153">
    <property type="entry name" value="Cation/H_exchanger_TM"/>
</dbReference>
<keyword evidence="9" id="KW-0739">Sodium transport</keyword>
<feature type="domain" description="Cation/H+ exchanger transmembrane" evidence="11">
    <location>
        <begin position="23"/>
        <end position="400"/>
    </location>
</feature>
<evidence type="ECO:0000256" key="8">
    <source>
        <dbReference type="ARBA" id="ARBA00023136"/>
    </source>
</evidence>
<feature type="transmembrane region" description="Helical" evidence="10">
    <location>
        <begin position="97"/>
        <end position="118"/>
    </location>
</feature>
<dbReference type="PANTHER" id="PTHR43562">
    <property type="entry name" value="NAPA-TYPE SODIUM/HYDROGEN ANTIPORTER"/>
    <property type="match status" value="1"/>
</dbReference>
<dbReference type="GO" id="GO:0006814">
    <property type="term" value="P:sodium ion transport"/>
    <property type="evidence" value="ECO:0007669"/>
    <property type="project" value="UniProtKB-KW"/>
</dbReference>
<dbReference type="EMBL" id="JACIGI010000009">
    <property type="protein sequence ID" value="MBB4285688.1"/>
    <property type="molecule type" value="Genomic_DNA"/>
</dbReference>
<evidence type="ECO:0000256" key="4">
    <source>
        <dbReference type="ARBA" id="ARBA00022692"/>
    </source>
</evidence>
<evidence type="ECO:0000313" key="12">
    <source>
        <dbReference type="EMBL" id="MBB4285688.1"/>
    </source>
</evidence>
<feature type="transmembrane region" description="Helical" evidence="10">
    <location>
        <begin position="125"/>
        <end position="145"/>
    </location>
</feature>
<feature type="transmembrane region" description="Helical" evidence="10">
    <location>
        <begin position="168"/>
        <end position="187"/>
    </location>
</feature>
<evidence type="ECO:0000256" key="6">
    <source>
        <dbReference type="ARBA" id="ARBA00023053"/>
    </source>
</evidence>
<dbReference type="InterPro" id="IPR038770">
    <property type="entry name" value="Na+/solute_symporter_sf"/>
</dbReference>
<evidence type="ECO:0000259" key="11">
    <source>
        <dbReference type="Pfam" id="PF00999"/>
    </source>
</evidence>
<evidence type="ECO:0000256" key="10">
    <source>
        <dbReference type="SAM" id="Phobius"/>
    </source>
</evidence>
<evidence type="ECO:0000256" key="9">
    <source>
        <dbReference type="ARBA" id="ARBA00023201"/>
    </source>
</evidence>
<dbReference type="AlphaFoldDB" id="A0A7W6WKK1"/>
<dbReference type="GO" id="GO:0016020">
    <property type="term" value="C:membrane"/>
    <property type="evidence" value="ECO:0007669"/>
    <property type="project" value="UniProtKB-SubCell"/>
</dbReference>
<evidence type="ECO:0000256" key="3">
    <source>
        <dbReference type="ARBA" id="ARBA00022449"/>
    </source>
</evidence>
<gene>
    <name evidence="12" type="ORF">GGD88_001408</name>
</gene>
<feature type="transmembrane region" description="Helical" evidence="10">
    <location>
        <begin position="238"/>
        <end position="271"/>
    </location>
</feature>
<reference evidence="12 13" key="1">
    <citation type="submission" date="2020-08" db="EMBL/GenBank/DDBJ databases">
        <title>Genome sequencing of Purple Non-Sulfur Bacteria from various extreme environments.</title>
        <authorList>
            <person name="Mayer M."/>
        </authorList>
    </citation>
    <scope>NUCLEOTIDE SEQUENCE [LARGE SCALE GENOMIC DNA]</scope>
    <source>
        <strain evidence="12 13">JA135</strain>
    </source>
</reference>
<evidence type="ECO:0000256" key="2">
    <source>
        <dbReference type="ARBA" id="ARBA00022448"/>
    </source>
</evidence>
<accession>A0A7W6WKK1</accession>